<dbReference type="InterPro" id="IPR003824">
    <property type="entry name" value="UppP"/>
</dbReference>
<evidence type="ECO:0000256" key="12">
    <source>
        <dbReference type="ARBA" id="ARBA00023251"/>
    </source>
</evidence>
<evidence type="ECO:0000256" key="7">
    <source>
        <dbReference type="ARBA" id="ARBA00022801"/>
    </source>
</evidence>
<evidence type="ECO:0000256" key="9">
    <source>
        <dbReference type="ARBA" id="ARBA00022984"/>
    </source>
</evidence>
<dbReference type="GeneID" id="83006183"/>
<dbReference type="PANTHER" id="PTHR30622:SF4">
    <property type="entry name" value="UNDECAPRENYL-DIPHOSPHATASE"/>
    <property type="match status" value="1"/>
</dbReference>
<feature type="transmembrane region" description="Helical" evidence="17">
    <location>
        <begin position="193"/>
        <end position="213"/>
    </location>
</feature>
<accession>A0A415E452</accession>
<keyword evidence="6 17" id="KW-0812">Transmembrane</keyword>
<evidence type="ECO:0000256" key="3">
    <source>
        <dbReference type="ARBA" id="ARBA00012374"/>
    </source>
</evidence>
<keyword evidence="13 17" id="KW-0961">Cell wall biogenesis/degradation</keyword>
<evidence type="ECO:0000313" key="18">
    <source>
        <dbReference type="EMBL" id="RHJ88305.1"/>
    </source>
</evidence>
<feature type="transmembrane region" description="Helical" evidence="17">
    <location>
        <begin position="7"/>
        <end position="29"/>
    </location>
</feature>
<evidence type="ECO:0000313" key="19">
    <source>
        <dbReference type="Proteomes" id="UP000284841"/>
    </source>
</evidence>
<dbReference type="GO" id="GO:0005886">
    <property type="term" value="C:plasma membrane"/>
    <property type="evidence" value="ECO:0007669"/>
    <property type="project" value="UniProtKB-SubCell"/>
</dbReference>
<evidence type="ECO:0000256" key="2">
    <source>
        <dbReference type="ARBA" id="ARBA00010621"/>
    </source>
</evidence>
<keyword evidence="11 17" id="KW-0472">Membrane</keyword>
<keyword evidence="10 17" id="KW-1133">Transmembrane helix</keyword>
<dbReference type="AlphaFoldDB" id="A0A415E452"/>
<gene>
    <name evidence="17" type="primary">uppP</name>
    <name evidence="18" type="ORF">DW099_07815</name>
</gene>
<evidence type="ECO:0000256" key="13">
    <source>
        <dbReference type="ARBA" id="ARBA00023316"/>
    </source>
</evidence>
<evidence type="ECO:0000256" key="5">
    <source>
        <dbReference type="ARBA" id="ARBA00022475"/>
    </source>
</evidence>
<keyword evidence="19" id="KW-1185">Reference proteome</keyword>
<evidence type="ECO:0000256" key="8">
    <source>
        <dbReference type="ARBA" id="ARBA00022960"/>
    </source>
</evidence>
<keyword evidence="7 17" id="KW-0378">Hydrolase</keyword>
<organism evidence="18 19">
    <name type="scientific">Emergencia timonensis</name>
    <dbReference type="NCBI Taxonomy" id="1776384"/>
    <lineage>
        <taxon>Bacteria</taxon>
        <taxon>Bacillati</taxon>
        <taxon>Bacillota</taxon>
        <taxon>Clostridia</taxon>
        <taxon>Peptostreptococcales</taxon>
        <taxon>Anaerovoracaceae</taxon>
        <taxon>Emergencia</taxon>
    </lineage>
</organism>
<comment type="function">
    <text evidence="17">Catalyzes the dephosphorylation of undecaprenyl diphosphate (UPP). Confers resistance to bacitracin.</text>
</comment>
<feature type="transmembrane region" description="Helical" evidence="17">
    <location>
        <begin position="41"/>
        <end position="61"/>
    </location>
</feature>
<keyword evidence="5 17" id="KW-1003">Cell membrane</keyword>
<dbReference type="OrthoDB" id="9808289at2"/>
<dbReference type="STRING" id="1776384.GCA_900086585_03899"/>
<comment type="miscellaneous">
    <text evidence="17">Bacitracin is thought to be involved in the inhibition of peptidoglycan synthesis by sequestering undecaprenyl diphosphate, thereby reducing the pool of lipid carrier available.</text>
</comment>
<evidence type="ECO:0000256" key="10">
    <source>
        <dbReference type="ARBA" id="ARBA00022989"/>
    </source>
</evidence>
<dbReference type="GO" id="GO:0046677">
    <property type="term" value="P:response to antibiotic"/>
    <property type="evidence" value="ECO:0007669"/>
    <property type="project" value="UniProtKB-UniRule"/>
</dbReference>
<comment type="similarity">
    <text evidence="2 17">Belongs to the UppP family.</text>
</comment>
<comment type="subcellular location">
    <subcellularLocation>
        <location evidence="1 17">Cell membrane</location>
        <topology evidence="1 17">Multi-pass membrane protein</topology>
    </subcellularLocation>
</comment>
<proteinExistence type="inferred from homology"/>
<feature type="transmembrane region" description="Helical" evidence="17">
    <location>
        <begin position="225"/>
        <end position="244"/>
    </location>
</feature>
<dbReference type="GO" id="GO:0009252">
    <property type="term" value="P:peptidoglycan biosynthetic process"/>
    <property type="evidence" value="ECO:0007669"/>
    <property type="project" value="UniProtKB-KW"/>
</dbReference>
<feature type="transmembrane region" description="Helical" evidence="17">
    <location>
        <begin position="118"/>
        <end position="141"/>
    </location>
</feature>
<sequence>MGYIEAIILGLVQGLAEFLPISSSGHLALLQYFFDVEGDKVLLFAVLLHLGTLISVFIIYWKDICELLVELVITIKDLCTGKGLRLNERPVRKLGIMIIVATIPTAIIGLLLNDFFEGLYTSLISIGVGFLITGFIMFLAEKMSSANKGIERMNFRNAVFVGLLQGVAIYPGISRSGSTLVGGLITGLKREFAVKFAFLISIPSILGSVVLELPDAIKAGTDPALMGPIAAGVVVAAISGFFAIKTMIKIVSNKKLSYFSYYVWVLGIFTVVYGVFFAK</sequence>
<feature type="transmembrane region" description="Helical" evidence="17">
    <location>
        <begin position="94"/>
        <end position="112"/>
    </location>
</feature>
<evidence type="ECO:0000256" key="1">
    <source>
        <dbReference type="ARBA" id="ARBA00004651"/>
    </source>
</evidence>
<keyword evidence="8 17" id="KW-0133">Cell shape</keyword>
<keyword evidence="12 17" id="KW-0046">Antibiotic resistance</keyword>
<evidence type="ECO:0000256" key="16">
    <source>
        <dbReference type="ARBA" id="ARBA00047594"/>
    </source>
</evidence>
<dbReference type="GO" id="GO:0008360">
    <property type="term" value="P:regulation of cell shape"/>
    <property type="evidence" value="ECO:0007669"/>
    <property type="project" value="UniProtKB-KW"/>
</dbReference>
<evidence type="ECO:0000256" key="14">
    <source>
        <dbReference type="ARBA" id="ARBA00032707"/>
    </source>
</evidence>
<evidence type="ECO:0000256" key="17">
    <source>
        <dbReference type="HAMAP-Rule" id="MF_01006"/>
    </source>
</evidence>
<reference evidence="18 19" key="1">
    <citation type="submission" date="2018-08" db="EMBL/GenBank/DDBJ databases">
        <title>A genome reference for cultivated species of the human gut microbiota.</title>
        <authorList>
            <person name="Zou Y."/>
            <person name="Xue W."/>
            <person name="Luo G."/>
        </authorList>
    </citation>
    <scope>NUCLEOTIDE SEQUENCE [LARGE SCALE GENOMIC DNA]</scope>
    <source>
        <strain evidence="18 19">AM07-24</strain>
    </source>
</reference>
<feature type="transmembrane region" description="Helical" evidence="17">
    <location>
        <begin position="256"/>
        <end position="278"/>
    </location>
</feature>
<dbReference type="GO" id="GO:0071555">
    <property type="term" value="P:cell wall organization"/>
    <property type="evidence" value="ECO:0007669"/>
    <property type="project" value="UniProtKB-KW"/>
</dbReference>
<evidence type="ECO:0000256" key="6">
    <source>
        <dbReference type="ARBA" id="ARBA00022692"/>
    </source>
</evidence>
<dbReference type="Proteomes" id="UP000284841">
    <property type="component" value="Unassembled WGS sequence"/>
</dbReference>
<dbReference type="EC" id="3.6.1.27" evidence="3 17"/>
<evidence type="ECO:0000256" key="15">
    <source>
        <dbReference type="ARBA" id="ARBA00032932"/>
    </source>
</evidence>
<evidence type="ECO:0000256" key="4">
    <source>
        <dbReference type="ARBA" id="ARBA00021581"/>
    </source>
</evidence>
<dbReference type="HAMAP" id="MF_01006">
    <property type="entry name" value="Undec_diphosphatase"/>
    <property type="match status" value="1"/>
</dbReference>
<comment type="catalytic activity">
    <reaction evidence="16 17">
        <text>di-trans,octa-cis-undecaprenyl diphosphate + H2O = di-trans,octa-cis-undecaprenyl phosphate + phosphate + H(+)</text>
        <dbReference type="Rhea" id="RHEA:28094"/>
        <dbReference type="ChEBI" id="CHEBI:15377"/>
        <dbReference type="ChEBI" id="CHEBI:15378"/>
        <dbReference type="ChEBI" id="CHEBI:43474"/>
        <dbReference type="ChEBI" id="CHEBI:58405"/>
        <dbReference type="ChEBI" id="CHEBI:60392"/>
        <dbReference type="EC" id="3.6.1.27"/>
    </reaction>
</comment>
<dbReference type="GO" id="GO:0050380">
    <property type="term" value="F:undecaprenyl-diphosphatase activity"/>
    <property type="evidence" value="ECO:0007669"/>
    <property type="project" value="UniProtKB-UniRule"/>
</dbReference>
<comment type="caution">
    <text evidence="18">The sequence shown here is derived from an EMBL/GenBank/DDBJ whole genome shotgun (WGS) entry which is preliminary data.</text>
</comment>
<dbReference type="PANTHER" id="PTHR30622">
    <property type="entry name" value="UNDECAPRENYL-DIPHOSPHATASE"/>
    <property type="match status" value="1"/>
</dbReference>
<name>A0A415E452_9FIRM</name>
<evidence type="ECO:0000256" key="11">
    <source>
        <dbReference type="ARBA" id="ARBA00023136"/>
    </source>
</evidence>
<dbReference type="RefSeq" id="WP_067542075.1">
    <property type="nucleotide sequence ID" value="NZ_AP025567.1"/>
</dbReference>
<protein>
    <recommendedName>
        <fullName evidence="4 17">Undecaprenyl-diphosphatase</fullName>
        <ecNumber evidence="3 17">3.6.1.27</ecNumber>
    </recommendedName>
    <alternativeName>
        <fullName evidence="15 17">Bacitracin resistance protein</fullName>
    </alternativeName>
    <alternativeName>
        <fullName evidence="14 17">Undecaprenyl pyrophosphate phosphatase</fullName>
    </alternativeName>
</protein>
<dbReference type="EMBL" id="QRMS01000002">
    <property type="protein sequence ID" value="RHJ88305.1"/>
    <property type="molecule type" value="Genomic_DNA"/>
</dbReference>
<keyword evidence="9 17" id="KW-0573">Peptidoglycan synthesis</keyword>
<dbReference type="Pfam" id="PF02673">
    <property type="entry name" value="BacA"/>
    <property type="match status" value="1"/>
</dbReference>